<accession>A0ABU8W6Q5</accession>
<keyword evidence="2" id="KW-1185">Reference proteome</keyword>
<dbReference type="SUPFAM" id="SSF63829">
    <property type="entry name" value="Calcium-dependent phosphotriesterase"/>
    <property type="match status" value="1"/>
</dbReference>
<dbReference type="Gene3D" id="2.130.10.10">
    <property type="entry name" value="YVTN repeat-like/Quinoprotein amine dehydrogenase"/>
    <property type="match status" value="1"/>
</dbReference>
<sequence length="665" mass="69793">MTTQIPLVSGLGGAIGSSFRSPQNQLVFVEFAGKLSRLNLLPSATIVSKGTTVLKGTFTFDLDTGVQGGTGAGYDIWWEQMTATARQMAARNSARIVNLGVVSFTALGASNLQTLTYGTTPIPGNDDATNKLVNGDVFAVRTSLGNFAKVKVVAYGYDMKIQWVTYKLDPAYAVIGTGYTQPEDVKVGIDNLHAYVTERTGTLVRLALSSANRSAATVVTTGMSAPQQLFLDEAHNAAYVIEYASPGHLWRVDLSNGAKTAVVSNLENGVGVVLSSDLQFAYVSEQTAGPDAGRVSRIQISNGAATKLATGLVAPFHLTWSDASQTTLLVAERDPANRITSIGLGGGTALVAGGVPARPSSVAMISSGQMLVCSDQVIEKVDFTPFQATGPLLMGIGFIPFDKVLASGLATTDPAYFYPVTNVPFGGTLPLMINFQRAANDGAKFYRVKIDGVLRNDAWTDYKWNGLTYVLQTIGPVNVGGNPTFYPVHPIAELFLWMNPSLGMLTNSTNLSNGLHTITVEFTTSAGAVIETSTPLTIMVNNQSCSAALSAPTINSVGADTVCGLLHYGVKTNPNPVTMALSATHPANYATYSFSLIKGVNQLLSVGGPVPAPAAPVTIAVATALGTCDVAGFAEYLYVATTINNGWGRQSQYDASAAFAFVLAA</sequence>
<gene>
    <name evidence="1" type="ORF">WKW80_27490</name>
</gene>
<organism evidence="1 2">
    <name type="scientific">Variovorax humicola</name>
    <dbReference type="NCBI Taxonomy" id="1769758"/>
    <lineage>
        <taxon>Bacteria</taxon>
        <taxon>Pseudomonadati</taxon>
        <taxon>Pseudomonadota</taxon>
        <taxon>Betaproteobacteria</taxon>
        <taxon>Burkholderiales</taxon>
        <taxon>Comamonadaceae</taxon>
        <taxon>Variovorax</taxon>
    </lineage>
</organism>
<dbReference type="EMBL" id="JBBKZV010000025">
    <property type="protein sequence ID" value="MEJ8825730.1"/>
    <property type="molecule type" value="Genomic_DNA"/>
</dbReference>
<dbReference type="InterPro" id="IPR015943">
    <property type="entry name" value="WD40/YVTN_repeat-like_dom_sf"/>
</dbReference>
<name>A0ABU8W6Q5_9BURK</name>
<dbReference type="RefSeq" id="WP_340366764.1">
    <property type="nucleotide sequence ID" value="NZ_JBBKZV010000025.1"/>
</dbReference>
<protein>
    <submittedName>
        <fullName evidence="1">Uncharacterized protein</fullName>
    </submittedName>
</protein>
<evidence type="ECO:0000313" key="2">
    <source>
        <dbReference type="Proteomes" id="UP001363010"/>
    </source>
</evidence>
<proteinExistence type="predicted"/>
<evidence type="ECO:0000313" key="1">
    <source>
        <dbReference type="EMBL" id="MEJ8825730.1"/>
    </source>
</evidence>
<reference evidence="1 2" key="1">
    <citation type="submission" date="2024-03" db="EMBL/GenBank/DDBJ databases">
        <title>Novel species of the genus Variovorax.</title>
        <authorList>
            <person name="Liu Q."/>
            <person name="Xin Y.-H."/>
        </authorList>
    </citation>
    <scope>NUCLEOTIDE SEQUENCE [LARGE SCALE GENOMIC DNA]</scope>
    <source>
        <strain evidence="1 2">KACC 18501</strain>
    </source>
</reference>
<comment type="caution">
    <text evidence="1">The sequence shown here is derived from an EMBL/GenBank/DDBJ whole genome shotgun (WGS) entry which is preliminary data.</text>
</comment>
<dbReference type="Proteomes" id="UP001363010">
    <property type="component" value="Unassembled WGS sequence"/>
</dbReference>